<dbReference type="AlphaFoldDB" id="A0A7C4D7S1"/>
<evidence type="ECO:0000313" key="1">
    <source>
        <dbReference type="EMBL" id="HGM59041.1"/>
    </source>
</evidence>
<organism evidence="1">
    <name type="scientific">Staphylothermus marinus</name>
    <dbReference type="NCBI Taxonomy" id="2280"/>
    <lineage>
        <taxon>Archaea</taxon>
        <taxon>Thermoproteota</taxon>
        <taxon>Thermoprotei</taxon>
        <taxon>Desulfurococcales</taxon>
        <taxon>Desulfurococcaceae</taxon>
        <taxon>Staphylothermus</taxon>
    </lineage>
</organism>
<reference evidence="1" key="1">
    <citation type="journal article" date="2020" name="mSystems">
        <title>Genome- and Community-Level Interaction Insights into Carbon Utilization and Element Cycling Functions of Hydrothermarchaeota in Hydrothermal Sediment.</title>
        <authorList>
            <person name="Zhou Z."/>
            <person name="Liu Y."/>
            <person name="Xu W."/>
            <person name="Pan J."/>
            <person name="Luo Z.H."/>
            <person name="Li M."/>
        </authorList>
    </citation>
    <scope>NUCLEOTIDE SEQUENCE [LARGE SCALE GENOMIC DNA]</scope>
    <source>
        <strain evidence="1">SpSt-642</strain>
    </source>
</reference>
<dbReference type="SUPFAM" id="SSF53335">
    <property type="entry name" value="S-adenosyl-L-methionine-dependent methyltransferases"/>
    <property type="match status" value="1"/>
</dbReference>
<dbReference type="PANTHER" id="PTHR23290:SF0">
    <property type="entry name" value="RRNA N6-ADENOSINE-METHYLTRANSFERASE METTL5"/>
    <property type="match status" value="1"/>
</dbReference>
<keyword evidence="1" id="KW-0808">Transferase</keyword>
<dbReference type="GO" id="GO:0008168">
    <property type="term" value="F:methyltransferase activity"/>
    <property type="evidence" value="ECO:0007669"/>
    <property type="project" value="UniProtKB-KW"/>
</dbReference>
<comment type="caution">
    <text evidence="1">The sequence shown here is derived from an EMBL/GenBank/DDBJ whole genome shotgun (WGS) entry which is preliminary data.</text>
</comment>
<dbReference type="CDD" id="cd02440">
    <property type="entry name" value="AdoMet_MTases"/>
    <property type="match status" value="1"/>
</dbReference>
<dbReference type="PANTHER" id="PTHR23290">
    <property type="entry name" value="RRNA N6-ADENOSINE-METHYLTRANSFERASE METTL5"/>
    <property type="match status" value="1"/>
</dbReference>
<protein>
    <submittedName>
        <fullName evidence="1">DNA methylase</fullName>
    </submittedName>
</protein>
<keyword evidence="1" id="KW-0489">Methyltransferase</keyword>
<gene>
    <name evidence="1" type="ORF">ENU14_05620</name>
</gene>
<proteinExistence type="predicted"/>
<name>A0A7C4D7S1_STAMA</name>
<dbReference type="Gene3D" id="3.40.50.150">
    <property type="entry name" value="Vaccinia Virus protein VP39"/>
    <property type="match status" value="1"/>
</dbReference>
<accession>A0A7C4D7S1</accession>
<sequence>MYLISNKKELELILEKIPRFHSPKKYLEQYETPSRIVAHILWNAYLRGDIEDKVTADLGCGTARFAIGSILLGARLALCIDIDLDILEYSVSCLKNIFPKVFNQLVFIQSDIHNVRLTNIDTVLMNPPFGVVEKNRGIDVVFLRKGLLFSNSVYTIHKYTSKIDSIIKSIADSFNYRIVYRELIDFPIPMMYVTHRRRVYRFKTVFYVLKGGLNE</sequence>
<dbReference type="InterPro" id="IPR051720">
    <property type="entry name" value="rRNA_MeTrfase/Polyamine_Synth"/>
</dbReference>
<dbReference type="InterPro" id="IPR029063">
    <property type="entry name" value="SAM-dependent_MTases_sf"/>
</dbReference>
<dbReference type="EMBL" id="DTBJ01000050">
    <property type="protein sequence ID" value="HGM59041.1"/>
    <property type="molecule type" value="Genomic_DNA"/>
</dbReference>
<dbReference type="GO" id="GO:0032259">
    <property type="term" value="P:methylation"/>
    <property type="evidence" value="ECO:0007669"/>
    <property type="project" value="UniProtKB-KW"/>
</dbReference>